<dbReference type="PANTHER" id="PTHR10607:SF1">
    <property type="entry name" value="OSTEOPONTIN"/>
    <property type="match status" value="1"/>
</dbReference>
<dbReference type="VEuPathDB" id="HostDB:ENSCPOG00000014587"/>
<feature type="compositionally biased region" description="Basic and acidic residues" evidence="9">
    <location>
        <begin position="225"/>
        <end position="256"/>
    </location>
</feature>
<evidence type="ECO:0000256" key="8">
    <source>
        <dbReference type="ARBA" id="ARBA00023180"/>
    </source>
</evidence>
<dbReference type="GO" id="GO:0005794">
    <property type="term" value="C:Golgi apparatus"/>
    <property type="evidence" value="ECO:0007669"/>
    <property type="project" value="Ensembl"/>
</dbReference>
<dbReference type="HOGENOM" id="CLU_953033_0_0_1"/>
<evidence type="ECO:0000256" key="7">
    <source>
        <dbReference type="ARBA" id="ARBA00022981"/>
    </source>
</evidence>
<dbReference type="InterPro" id="IPR019841">
    <property type="entry name" value="Osteopontin_CS"/>
</dbReference>
<feature type="compositionally biased region" description="Basic and acidic residues" evidence="9">
    <location>
        <begin position="197"/>
        <end position="217"/>
    </location>
</feature>
<dbReference type="OMA" id="HSAEDHH"/>
<feature type="region of interest" description="Disordered" evidence="9">
    <location>
        <begin position="171"/>
        <end position="263"/>
    </location>
</feature>
<dbReference type="GO" id="GO:2000866">
    <property type="term" value="P:positive regulation of estradiol secretion"/>
    <property type="evidence" value="ECO:0007669"/>
    <property type="project" value="Ensembl"/>
</dbReference>
<feature type="compositionally biased region" description="Basic and acidic residues" evidence="9">
    <location>
        <begin position="106"/>
        <end position="116"/>
    </location>
</feature>
<evidence type="ECO:0000313" key="12">
    <source>
        <dbReference type="Proteomes" id="UP000005447"/>
    </source>
</evidence>
<reference evidence="11" key="2">
    <citation type="submission" date="2025-08" db="UniProtKB">
        <authorList>
            <consortium name="Ensembl"/>
        </authorList>
    </citation>
    <scope>IDENTIFICATION</scope>
    <source>
        <strain evidence="11">2N</strain>
    </source>
</reference>
<gene>
    <name evidence="11" type="primary">SPP1</name>
</gene>
<comment type="subcellular location">
    <subcellularLocation>
        <location evidence="1">Secreted</location>
    </subcellularLocation>
</comment>
<dbReference type="GO" id="GO:0007155">
    <property type="term" value="P:cell adhesion"/>
    <property type="evidence" value="ECO:0007669"/>
    <property type="project" value="UniProtKB-KW"/>
</dbReference>
<dbReference type="AlphaFoldDB" id="H0VRD4"/>
<keyword evidence="6" id="KW-0130">Cell adhesion</keyword>
<dbReference type="Pfam" id="PF00865">
    <property type="entry name" value="Osteopontin"/>
    <property type="match status" value="2"/>
</dbReference>
<dbReference type="PANTHER" id="PTHR10607">
    <property type="entry name" value="OSTEOPONTIN"/>
    <property type="match status" value="1"/>
</dbReference>
<proteinExistence type="inferred from homology"/>
<dbReference type="GO" id="GO:0045893">
    <property type="term" value="P:positive regulation of DNA-templated transcription"/>
    <property type="evidence" value="ECO:0007669"/>
    <property type="project" value="Ensembl"/>
</dbReference>
<dbReference type="GO" id="GO:0050840">
    <property type="term" value="F:extracellular matrix binding"/>
    <property type="evidence" value="ECO:0007669"/>
    <property type="project" value="TreeGrafter"/>
</dbReference>
<feature type="compositionally biased region" description="Polar residues" evidence="9">
    <location>
        <begin position="47"/>
        <end position="64"/>
    </location>
</feature>
<evidence type="ECO:0000256" key="2">
    <source>
        <dbReference type="ARBA" id="ARBA00007517"/>
    </source>
</evidence>
<dbReference type="SMART" id="SM00017">
    <property type="entry name" value="OSTEO"/>
    <property type="match status" value="1"/>
</dbReference>
<protein>
    <submittedName>
        <fullName evidence="11">Secreted phosphoprotein 1</fullName>
    </submittedName>
</protein>
<dbReference type="Ensembl" id="ENSCPOT00000014732.3">
    <property type="protein sequence ID" value="ENSCPOP00000013142.3"/>
    <property type="gene ID" value="ENSCPOG00000014587.4"/>
</dbReference>
<dbReference type="GO" id="GO:0001649">
    <property type="term" value="P:osteoblast differentiation"/>
    <property type="evidence" value="ECO:0007669"/>
    <property type="project" value="TreeGrafter"/>
</dbReference>
<name>H0VRD4_CAVPO</name>
<sequence length="263" mass="29188">MRVTVICFCLLGIASSFPVKQADSGSSEEKLVSVFWFTTASSWLKSDPSQKQNLLAPQNAMSSEETNDLKQETLPSTSNESHDHMDDLDDEDDGDLDTDDPNDEDDAHHSNESDHSDESDEVVTGVPFLAYGLEFKVKEFSDVTDEDLTSHVKSQESHEAHQAVLLAQHLNVPSDWDSHGKDSHESSQLDDLSVETHSQEHPRDSEHSDAVDSREGARASPLHSPELHSPELHSVEDPKSKEEDEHLKIRISHELDSASSEAN</sequence>
<evidence type="ECO:0000256" key="5">
    <source>
        <dbReference type="ARBA" id="ARBA00022729"/>
    </source>
</evidence>
<feature type="region of interest" description="Disordered" evidence="9">
    <location>
        <begin position="47"/>
        <end position="121"/>
    </location>
</feature>
<evidence type="ECO:0000256" key="3">
    <source>
        <dbReference type="ARBA" id="ARBA00022525"/>
    </source>
</evidence>
<organism evidence="11 12">
    <name type="scientific">Cavia porcellus</name>
    <name type="common">Guinea pig</name>
    <dbReference type="NCBI Taxonomy" id="10141"/>
    <lineage>
        <taxon>Eukaryota</taxon>
        <taxon>Metazoa</taxon>
        <taxon>Chordata</taxon>
        <taxon>Craniata</taxon>
        <taxon>Vertebrata</taxon>
        <taxon>Euteleostomi</taxon>
        <taxon>Mammalia</taxon>
        <taxon>Eutheria</taxon>
        <taxon>Euarchontoglires</taxon>
        <taxon>Glires</taxon>
        <taxon>Rodentia</taxon>
        <taxon>Hystricomorpha</taxon>
        <taxon>Caviidae</taxon>
        <taxon>Cavia</taxon>
    </lineage>
</organism>
<reference evidence="12" key="1">
    <citation type="journal article" date="2011" name="Nature">
        <title>A high-resolution map of human evolutionary constraint using 29 mammals.</title>
        <authorList>
            <person name="Lindblad-Toh K."/>
            <person name="Garber M."/>
            <person name="Zuk O."/>
            <person name="Lin M.F."/>
            <person name="Parker B.J."/>
            <person name="Washietl S."/>
            <person name="Kheradpour P."/>
            <person name="Ernst J."/>
            <person name="Jordan G."/>
            <person name="Mauceli E."/>
            <person name="Ward L.D."/>
            <person name="Lowe C.B."/>
            <person name="Holloway A.K."/>
            <person name="Clamp M."/>
            <person name="Gnerre S."/>
            <person name="Alfoldi J."/>
            <person name="Beal K."/>
            <person name="Chang J."/>
            <person name="Clawson H."/>
            <person name="Cuff J."/>
            <person name="Di Palma F."/>
            <person name="Fitzgerald S."/>
            <person name="Flicek P."/>
            <person name="Guttman M."/>
            <person name="Hubisz M.J."/>
            <person name="Jaffe D.B."/>
            <person name="Jungreis I."/>
            <person name="Kent W.J."/>
            <person name="Kostka D."/>
            <person name="Lara M."/>
            <person name="Martins A.L."/>
            <person name="Massingham T."/>
            <person name="Moltke I."/>
            <person name="Raney B.J."/>
            <person name="Rasmussen M.D."/>
            <person name="Robinson J."/>
            <person name="Stark A."/>
            <person name="Vilella A.J."/>
            <person name="Wen J."/>
            <person name="Xie X."/>
            <person name="Zody M.C."/>
            <person name="Baldwin J."/>
            <person name="Bloom T."/>
            <person name="Chin C.W."/>
            <person name="Heiman D."/>
            <person name="Nicol R."/>
            <person name="Nusbaum C."/>
            <person name="Young S."/>
            <person name="Wilkinson J."/>
            <person name="Worley K.C."/>
            <person name="Kovar C.L."/>
            <person name="Muzny D.M."/>
            <person name="Gibbs R.A."/>
            <person name="Cree A."/>
            <person name="Dihn H.H."/>
            <person name="Fowler G."/>
            <person name="Jhangiani S."/>
            <person name="Joshi V."/>
            <person name="Lee S."/>
            <person name="Lewis L.R."/>
            <person name="Nazareth L.V."/>
            <person name="Okwuonu G."/>
            <person name="Santibanez J."/>
            <person name="Warren W.C."/>
            <person name="Mardis E.R."/>
            <person name="Weinstock G.M."/>
            <person name="Wilson R.K."/>
            <person name="Delehaunty K."/>
            <person name="Dooling D."/>
            <person name="Fronik C."/>
            <person name="Fulton L."/>
            <person name="Fulton B."/>
            <person name="Graves T."/>
            <person name="Minx P."/>
            <person name="Sodergren E."/>
            <person name="Birney E."/>
            <person name="Margulies E.H."/>
            <person name="Herrero J."/>
            <person name="Green E.D."/>
            <person name="Haussler D."/>
            <person name="Siepel A."/>
            <person name="Goldman N."/>
            <person name="Pollard K.S."/>
            <person name="Pedersen J.S."/>
            <person name="Lander E.S."/>
            <person name="Kellis M."/>
        </authorList>
    </citation>
    <scope>NUCLEOTIDE SEQUENCE [LARGE SCALE GENOMIC DNA]</scope>
    <source>
        <strain evidence="12">2N</strain>
    </source>
</reference>
<dbReference type="GO" id="GO:0005178">
    <property type="term" value="F:integrin binding"/>
    <property type="evidence" value="ECO:0007669"/>
    <property type="project" value="Ensembl"/>
</dbReference>
<feature type="chain" id="PRO_5012158189" evidence="10">
    <location>
        <begin position="17"/>
        <end position="263"/>
    </location>
</feature>
<dbReference type="InParanoid" id="H0VRD4"/>
<dbReference type="GO" id="GO:0005615">
    <property type="term" value="C:extracellular space"/>
    <property type="evidence" value="ECO:0007669"/>
    <property type="project" value="Ensembl"/>
</dbReference>
<dbReference type="FunCoup" id="H0VRD4">
    <property type="interactions" value="463"/>
</dbReference>
<reference evidence="11" key="3">
    <citation type="submission" date="2025-09" db="UniProtKB">
        <authorList>
            <consortium name="Ensembl"/>
        </authorList>
    </citation>
    <scope>IDENTIFICATION</scope>
    <source>
        <strain evidence="11">2N</strain>
    </source>
</reference>
<feature type="compositionally biased region" description="Basic and acidic residues" evidence="9">
    <location>
        <begin position="176"/>
        <end position="187"/>
    </location>
</feature>
<evidence type="ECO:0000256" key="10">
    <source>
        <dbReference type="SAM" id="SignalP"/>
    </source>
</evidence>
<dbReference type="STRING" id="10141.ENSCPOP00000013142"/>
<dbReference type="InterPro" id="IPR002038">
    <property type="entry name" value="Osteopontin"/>
</dbReference>
<keyword evidence="12" id="KW-1185">Reference proteome</keyword>
<evidence type="ECO:0000256" key="6">
    <source>
        <dbReference type="ARBA" id="ARBA00022889"/>
    </source>
</evidence>
<dbReference type="Proteomes" id="UP000005447">
    <property type="component" value="Unassembled WGS sequence"/>
</dbReference>
<keyword evidence="4" id="KW-0597">Phosphoprotein</keyword>
<evidence type="ECO:0000256" key="9">
    <source>
        <dbReference type="SAM" id="MobiDB-lite"/>
    </source>
</evidence>
<dbReference type="PRINTS" id="PR00216">
    <property type="entry name" value="OSTEOPONTIN"/>
</dbReference>
<evidence type="ECO:0000256" key="4">
    <source>
        <dbReference type="ARBA" id="ARBA00022553"/>
    </source>
</evidence>
<keyword evidence="5 10" id="KW-0732">Signal</keyword>
<feature type="signal peptide" evidence="10">
    <location>
        <begin position="1"/>
        <end position="16"/>
    </location>
</feature>
<dbReference type="PROSITE" id="PS00884">
    <property type="entry name" value="OSTEOPONTIN"/>
    <property type="match status" value="1"/>
</dbReference>
<evidence type="ECO:0000313" key="11">
    <source>
        <dbReference type="Ensembl" id="ENSCPOP00000013142.3"/>
    </source>
</evidence>
<dbReference type="Bgee" id="ENSCPOG00000014587">
    <property type="expression patterns" value="Expressed in heart and 12 other cell types or tissues"/>
</dbReference>
<dbReference type="EMBL" id="AAKN02033393">
    <property type="status" value="NOT_ANNOTATED_CDS"/>
    <property type="molecule type" value="Genomic_DNA"/>
</dbReference>
<keyword evidence="7" id="KW-0730">Sialic acid</keyword>
<dbReference type="GO" id="GO:0033280">
    <property type="term" value="P:response to vitamin D"/>
    <property type="evidence" value="ECO:0007669"/>
    <property type="project" value="Ensembl"/>
</dbReference>
<keyword evidence="3" id="KW-0964">Secreted</keyword>
<evidence type="ECO:0000256" key="1">
    <source>
        <dbReference type="ARBA" id="ARBA00004613"/>
    </source>
</evidence>
<dbReference type="GO" id="GO:0071394">
    <property type="term" value="P:cellular response to testosterone stimulus"/>
    <property type="evidence" value="ECO:0007669"/>
    <property type="project" value="Ensembl"/>
</dbReference>
<accession>H0VRD4</accession>
<dbReference type="GO" id="GO:0006710">
    <property type="term" value="P:androgen catabolic process"/>
    <property type="evidence" value="ECO:0007669"/>
    <property type="project" value="Ensembl"/>
</dbReference>
<feature type="compositionally biased region" description="Acidic residues" evidence="9">
    <location>
        <begin position="86"/>
        <end position="105"/>
    </location>
</feature>
<keyword evidence="8" id="KW-0325">Glycoprotein</keyword>
<comment type="similarity">
    <text evidence="2">Belongs to the osteopontin family.</text>
</comment>
<dbReference type="GO" id="GO:0045780">
    <property type="term" value="P:positive regulation of bone resorption"/>
    <property type="evidence" value="ECO:0007669"/>
    <property type="project" value="TreeGrafter"/>
</dbReference>
<dbReference type="GeneTree" id="ENSGT00390000002509"/>